<gene>
    <name evidence="1" type="ORF">OE749_12300</name>
</gene>
<evidence type="ECO:0000313" key="1">
    <source>
        <dbReference type="EMBL" id="MCV2885477.1"/>
    </source>
</evidence>
<dbReference type="RefSeq" id="WP_263712769.1">
    <property type="nucleotide sequence ID" value="NZ_JAOWKX010000006.1"/>
</dbReference>
<dbReference type="EMBL" id="JAOWKX010000006">
    <property type="protein sequence ID" value="MCV2885477.1"/>
    <property type="molecule type" value="Genomic_DNA"/>
</dbReference>
<protein>
    <recommendedName>
        <fullName evidence="3">Glycosyl transferase family 1</fullName>
    </recommendedName>
</protein>
<reference evidence="1 2" key="1">
    <citation type="submission" date="2022-10" db="EMBL/GenBank/DDBJ databases">
        <title>Aestuariibacter sp. AA17 isolated from Montipora capitata coral fragment.</title>
        <authorList>
            <person name="Emsley S.A."/>
            <person name="Pfannmuller K.M."/>
            <person name="Loughran R.M."/>
            <person name="Shlafstein M."/>
            <person name="Papke E."/>
            <person name="Saw J.H."/>
            <person name="Ushijima B."/>
            <person name="Videau P."/>
        </authorList>
    </citation>
    <scope>NUCLEOTIDE SEQUENCE [LARGE SCALE GENOMIC DNA]</scope>
    <source>
        <strain evidence="1 2">AA17</strain>
    </source>
</reference>
<name>A0ABT3A9W7_9ALTE</name>
<sequence>MRALMVVGENRYGVVSSFVNGLADALKQKSIDVSLLSVENDTCVADSVLALESGIDFDFVVSFNGLGLDLQVSGQRDYLKHVGKPIYVLLVDHPLHLFSRFYGANVTVLCVDQEHAAFCQLCGIDALYFPHAADENWLAEPVTGFEDKTDEIIFPASHFSLMHWRKKLEPVWSQVGEMIDGTQSITRFMQAIGILPIGEHAATTPLDENLKTVCMFVDFYQRAKKRREALHHAEEKGVRLTVVGADASRYKEVSDFHHYEDAMPFSDLCLRIKHARYGFHNSPGFERGLHERLMMPLALGTLTIIDDVPFAQHAIHPALQYLNLASFSPLDGDSYVNIQHILRAEIAQNHTWNNRADTLLAHVNSKTA</sequence>
<evidence type="ECO:0008006" key="3">
    <source>
        <dbReference type="Google" id="ProtNLM"/>
    </source>
</evidence>
<keyword evidence="2" id="KW-1185">Reference proteome</keyword>
<dbReference type="Proteomes" id="UP001652504">
    <property type="component" value="Unassembled WGS sequence"/>
</dbReference>
<organism evidence="1 2">
    <name type="scientific">Fluctibacter corallii</name>
    <dbReference type="NCBI Taxonomy" id="2984329"/>
    <lineage>
        <taxon>Bacteria</taxon>
        <taxon>Pseudomonadati</taxon>
        <taxon>Pseudomonadota</taxon>
        <taxon>Gammaproteobacteria</taxon>
        <taxon>Alteromonadales</taxon>
        <taxon>Alteromonadaceae</taxon>
        <taxon>Fluctibacter</taxon>
    </lineage>
</organism>
<proteinExistence type="predicted"/>
<evidence type="ECO:0000313" key="2">
    <source>
        <dbReference type="Proteomes" id="UP001652504"/>
    </source>
</evidence>
<comment type="caution">
    <text evidence="1">The sequence shown here is derived from an EMBL/GenBank/DDBJ whole genome shotgun (WGS) entry which is preliminary data.</text>
</comment>
<accession>A0ABT3A9W7</accession>